<name>A0A4D6LYD5_VIGUN</name>
<organism evidence="1 2">
    <name type="scientific">Vigna unguiculata</name>
    <name type="common">Cowpea</name>
    <dbReference type="NCBI Taxonomy" id="3917"/>
    <lineage>
        <taxon>Eukaryota</taxon>
        <taxon>Viridiplantae</taxon>
        <taxon>Streptophyta</taxon>
        <taxon>Embryophyta</taxon>
        <taxon>Tracheophyta</taxon>
        <taxon>Spermatophyta</taxon>
        <taxon>Magnoliopsida</taxon>
        <taxon>eudicotyledons</taxon>
        <taxon>Gunneridae</taxon>
        <taxon>Pentapetalae</taxon>
        <taxon>rosids</taxon>
        <taxon>fabids</taxon>
        <taxon>Fabales</taxon>
        <taxon>Fabaceae</taxon>
        <taxon>Papilionoideae</taxon>
        <taxon>50 kb inversion clade</taxon>
        <taxon>NPAAA clade</taxon>
        <taxon>indigoferoid/millettioid clade</taxon>
        <taxon>Phaseoleae</taxon>
        <taxon>Vigna</taxon>
    </lineage>
</organism>
<keyword evidence="2" id="KW-1185">Reference proteome</keyword>
<dbReference type="Proteomes" id="UP000501690">
    <property type="component" value="Linkage Group LG5"/>
</dbReference>
<accession>A0A4D6LYD5</accession>
<evidence type="ECO:0000313" key="2">
    <source>
        <dbReference type="Proteomes" id="UP000501690"/>
    </source>
</evidence>
<gene>
    <name evidence="1" type="ORF">DEO72_LG5g1436</name>
</gene>
<reference evidence="1 2" key="1">
    <citation type="submission" date="2019-04" db="EMBL/GenBank/DDBJ databases">
        <title>An improved genome assembly and genetic linkage map for asparagus bean, Vigna unguiculata ssp. sesquipedialis.</title>
        <authorList>
            <person name="Xia Q."/>
            <person name="Zhang R."/>
            <person name="Dong Y."/>
        </authorList>
    </citation>
    <scope>NUCLEOTIDE SEQUENCE [LARGE SCALE GENOMIC DNA]</scope>
    <source>
        <tissue evidence="1">Leaf</tissue>
    </source>
</reference>
<dbReference type="EMBL" id="CP039349">
    <property type="protein sequence ID" value="QCD93361.1"/>
    <property type="molecule type" value="Genomic_DNA"/>
</dbReference>
<evidence type="ECO:0000313" key="1">
    <source>
        <dbReference type="EMBL" id="QCD93361.1"/>
    </source>
</evidence>
<dbReference type="AlphaFoldDB" id="A0A4D6LYD5"/>
<proteinExistence type="predicted"/>
<protein>
    <submittedName>
        <fullName evidence="1">Uncharacterized protein</fullName>
    </submittedName>
</protein>
<sequence length="153" mass="17022">MSNTIPAHPSLTINIAFHLIPIPCHFETNHLITITYRSTIQGQEEHQDETHSRLAPRLGLRASPRRESFAQASSLRLGESSRIWNNGLYTFSLGRDSPRLSETLACSKLSESPGRPFAREGLGEPLLTSPRQDKLAWARLSVATTVLNHRPGC</sequence>